<evidence type="ECO:0000259" key="5">
    <source>
        <dbReference type="Pfam" id="PF13439"/>
    </source>
</evidence>
<reference evidence="6 7" key="1">
    <citation type="journal article" date="2012" name="J. Bacteriol.">
        <title>Genome sequence of benzo(a)pyrene-degrading bacterium Novosphingobium pentaromativorans US6-1.</title>
        <authorList>
            <person name="Luo Y.R."/>
            <person name="Kang S.G."/>
            <person name="Kim S.J."/>
            <person name="Kim M.R."/>
            <person name="Li N."/>
            <person name="Lee J.H."/>
            <person name="Kwon K.K."/>
        </authorList>
    </citation>
    <scope>NUCLEOTIDE SEQUENCE [LARGE SCALE GENOMIC DNA]</scope>
    <source>
        <strain evidence="6 7">US6-1</strain>
    </source>
</reference>
<dbReference type="InterPro" id="IPR028098">
    <property type="entry name" value="Glyco_trans_4-like_N"/>
</dbReference>
<keyword evidence="7" id="KW-1185">Reference proteome</keyword>
<dbReference type="PATRIC" id="fig|1088721.3.peg.2397"/>
<gene>
    <name evidence="6" type="ORF">NSU_2426</name>
</gene>
<name>G6EDK5_9SPHN</name>
<evidence type="ECO:0000313" key="7">
    <source>
        <dbReference type="Proteomes" id="UP000004030"/>
    </source>
</evidence>
<dbReference type="GO" id="GO:0016757">
    <property type="term" value="F:glycosyltransferase activity"/>
    <property type="evidence" value="ECO:0007669"/>
    <property type="project" value="UniProtKB-KW"/>
</dbReference>
<keyword evidence="3 6" id="KW-0808">Transferase</keyword>
<dbReference type="STRING" id="1088721.JI59_07960"/>
<dbReference type="PANTHER" id="PTHR12526">
    <property type="entry name" value="GLYCOSYLTRANSFERASE"/>
    <property type="match status" value="1"/>
</dbReference>
<dbReference type="EMBL" id="AGFM01000036">
    <property type="protein sequence ID" value="EHJ60633.1"/>
    <property type="molecule type" value="Genomic_DNA"/>
</dbReference>
<evidence type="ECO:0000256" key="3">
    <source>
        <dbReference type="ARBA" id="ARBA00022679"/>
    </source>
</evidence>
<evidence type="ECO:0000256" key="2">
    <source>
        <dbReference type="ARBA" id="ARBA00022676"/>
    </source>
</evidence>
<dbReference type="Gene3D" id="3.40.50.2000">
    <property type="entry name" value="Glycogen Phosphorylase B"/>
    <property type="match status" value="2"/>
</dbReference>
<feature type="domain" description="Glycosyl transferase family 1" evidence="4">
    <location>
        <begin position="189"/>
        <end position="346"/>
    </location>
</feature>
<accession>G6EDK5</accession>
<dbReference type="InterPro" id="IPR001296">
    <property type="entry name" value="Glyco_trans_1"/>
</dbReference>
<feature type="domain" description="Glycosyltransferase subfamily 4-like N-terminal" evidence="5">
    <location>
        <begin position="24"/>
        <end position="171"/>
    </location>
</feature>
<dbReference type="AlphaFoldDB" id="G6EDK5"/>
<dbReference type="SUPFAM" id="SSF53756">
    <property type="entry name" value="UDP-Glycosyltransferase/glycogen phosphorylase"/>
    <property type="match status" value="1"/>
</dbReference>
<evidence type="ECO:0000313" key="6">
    <source>
        <dbReference type="EMBL" id="EHJ60633.1"/>
    </source>
</evidence>
<organism evidence="6 7">
    <name type="scientific">Novosphingobium pentaromativorans US6-1</name>
    <dbReference type="NCBI Taxonomy" id="1088721"/>
    <lineage>
        <taxon>Bacteria</taxon>
        <taxon>Pseudomonadati</taxon>
        <taxon>Pseudomonadota</taxon>
        <taxon>Alphaproteobacteria</taxon>
        <taxon>Sphingomonadales</taxon>
        <taxon>Sphingomonadaceae</taxon>
        <taxon>Novosphingobium</taxon>
    </lineage>
</organism>
<protein>
    <submittedName>
        <fullName evidence="6">Glycosyl transferase group 1</fullName>
    </submittedName>
</protein>
<dbReference type="eggNOG" id="COG0438">
    <property type="taxonomic scope" value="Bacteria"/>
</dbReference>
<comment type="similarity">
    <text evidence="1">Belongs to the glycosyltransferase group 1 family. Glycosyltransferase 4 subfamily.</text>
</comment>
<sequence length="371" mass="40056">MARQRQAGMTRPRIAYVINSLEGGGAALPVPAVARVLRENGADVRVFALLRRDGRALPPMLEAGLDPAIREGSAGDHLAAARWLRREVKEWGATHLWTSLSRATILGLLLGPVIGLPVIAWQHNAFLKPWNRRLLRALQSRAQVWVADSRSVADLSVERLGVTPERLATWPIYFADEAMPQAPAWSPGQPLRLGSLGRLHPAKGYDVLIGALARLRNEGFAAPVPFTIEIAGEGSQRARLEELAKQAGLDVLSLAGYTDAPYGFLSGLNLYLQPSRAEGFCIAAHEAMTAGLPVIGSRVGEMPYSIRPGETGWLVDPGDVASLGDALSFALSEPGRLASIGAAARDTMYTRFSWDSFSMIGREIMARIGKT</sequence>
<dbReference type="Pfam" id="PF13439">
    <property type="entry name" value="Glyco_transf_4"/>
    <property type="match status" value="1"/>
</dbReference>
<evidence type="ECO:0000256" key="1">
    <source>
        <dbReference type="ARBA" id="ARBA00009481"/>
    </source>
</evidence>
<dbReference type="PANTHER" id="PTHR12526:SF640">
    <property type="entry name" value="COLANIC ACID BIOSYNTHESIS GLYCOSYLTRANSFERASE WCAL-RELATED"/>
    <property type="match status" value="1"/>
</dbReference>
<dbReference type="Pfam" id="PF00534">
    <property type="entry name" value="Glycos_transf_1"/>
    <property type="match status" value="1"/>
</dbReference>
<comment type="caution">
    <text evidence="6">The sequence shown here is derived from an EMBL/GenBank/DDBJ whole genome shotgun (WGS) entry which is preliminary data.</text>
</comment>
<proteinExistence type="inferred from homology"/>
<dbReference type="Proteomes" id="UP000004030">
    <property type="component" value="Unassembled WGS sequence"/>
</dbReference>
<evidence type="ECO:0000259" key="4">
    <source>
        <dbReference type="Pfam" id="PF00534"/>
    </source>
</evidence>
<keyword evidence="2" id="KW-0328">Glycosyltransferase</keyword>
<dbReference type="CDD" id="cd03811">
    <property type="entry name" value="GT4_GT28_WabH-like"/>
    <property type="match status" value="1"/>
</dbReference>